<dbReference type="EMBL" id="NFZS01000002">
    <property type="protein sequence ID" value="RAO76215.1"/>
    <property type="molecule type" value="Genomic_DNA"/>
</dbReference>
<dbReference type="InterPro" id="IPR001789">
    <property type="entry name" value="Sig_transdc_resp-reg_receiver"/>
</dbReference>
<evidence type="ECO:0000259" key="8">
    <source>
        <dbReference type="PROSITE" id="PS50110"/>
    </source>
</evidence>
<dbReference type="AlphaFoldDB" id="A0A328P6K6"/>
<dbReference type="OrthoDB" id="9804019at2"/>
<dbReference type="GO" id="GO:0005524">
    <property type="term" value="F:ATP binding"/>
    <property type="evidence" value="ECO:0007669"/>
    <property type="project" value="UniProtKB-KW"/>
</dbReference>
<dbReference type="InterPro" id="IPR002197">
    <property type="entry name" value="HTH_Fis"/>
</dbReference>
<dbReference type="Pfam" id="PF00072">
    <property type="entry name" value="Response_reg"/>
    <property type="match status" value="1"/>
</dbReference>
<evidence type="ECO:0000256" key="1">
    <source>
        <dbReference type="ARBA" id="ARBA00022741"/>
    </source>
</evidence>
<accession>A0A328P6K6</accession>
<dbReference type="Proteomes" id="UP000248926">
    <property type="component" value="Unassembled WGS sequence"/>
</dbReference>
<comment type="caution">
    <text evidence="9">The sequence shown here is derived from an EMBL/GenBank/DDBJ whole genome shotgun (WGS) entry which is preliminary data.</text>
</comment>
<protein>
    <recommendedName>
        <fullName evidence="11">Sigma-54-dependent Fis family transcriptional regulator</fullName>
    </recommendedName>
</protein>
<dbReference type="PROSITE" id="PS50045">
    <property type="entry name" value="SIGMA54_INTERACT_4"/>
    <property type="match status" value="1"/>
</dbReference>
<organism evidence="9 10">
    <name type="scientific">Dyella jiangningensis</name>
    <dbReference type="NCBI Taxonomy" id="1379159"/>
    <lineage>
        <taxon>Bacteria</taxon>
        <taxon>Pseudomonadati</taxon>
        <taxon>Pseudomonadota</taxon>
        <taxon>Gammaproteobacteria</taxon>
        <taxon>Lysobacterales</taxon>
        <taxon>Rhodanobacteraceae</taxon>
        <taxon>Dyella</taxon>
    </lineage>
</organism>
<dbReference type="PROSITE" id="PS50110">
    <property type="entry name" value="RESPONSE_REGULATORY"/>
    <property type="match status" value="1"/>
</dbReference>
<dbReference type="PANTHER" id="PTHR32071:SF117">
    <property type="entry name" value="PTS-DEPENDENT DIHYDROXYACETONE KINASE OPERON REGULATORY PROTEIN-RELATED"/>
    <property type="match status" value="1"/>
</dbReference>
<dbReference type="FunFam" id="3.40.50.300:FF:000006">
    <property type="entry name" value="DNA-binding transcriptional regulator NtrC"/>
    <property type="match status" value="1"/>
</dbReference>
<dbReference type="Pfam" id="PF00158">
    <property type="entry name" value="Sigma54_activat"/>
    <property type="match status" value="1"/>
</dbReference>
<dbReference type="GO" id="GO:0000160">
    <property type="term" value="P:phosphorelay signal transduction system"/>
    <property type="evidence" value="ECO:0007669"/>
    <property type="project" value="InterPro"/>
</dbReference>
<dbReference type="Pfam" id="PF25601">
    <property type="entry name" value="AAA_lid_14"/>
    <property type="match status" value="1"/>
</dbReference>
<keyword evidence="10" id="KW-1185">Reference proteome</keyword>
<dbReference type="Gene3D" id="3.40.50.2300">
    <property type="match status" value="1"/>
</dbReference>
<evidence type="ECO:0008006" key="11">
    <source>
        <dbReference type="Google" id="ProtNLM"/>
    </source>
</evidence>
<evidence type="ECO:0000256" key="4">
    <source>
        <dbReference type="ARBA" id="ARBA00023125"/>
    </source>
</evidence>
<evidence type="ECO:0000313" key="10">
    <source>
        <dbReference type="Proteomes" id="UP000248926"/>
    </source>
</evidence>
<gene>
    <name evidence="9" type="ORF">CA260_10990</name>
</gene>
<dbReference type="PANTHER" id="PTHR32071">
    <property type="entry name" value="TRANSCRIPTIONAL REGULATORY PROTEIN"/>
    <property type="match status" value="1"/>
</dbReference>
<dbReference type="InterPro" id="IPR003593">
    <property type="entry name" value="AAA+_ATPase"/>
</dbReference>
<dbReference type="SMART" id="SM00382">
    <property type="entry name" value="AAA"/>
    <property type="match status" value="1"/>
</dbReference>
<dbReference type="CDD" id="cd00156">
    <property type="entry name" value="REC"/>
    <property type="match status" value="1"/>
</dbReference>
<proteinExistence type="predicted"/>
<dbReference type="SMART" id="SM00448">
    <property type="entry name" value="REC"/>
    <property type="match status" value="1"/>
</dbReference>
<dbReference type="PROSITE" id="PS00675">
    <property type="entry name" value="SIGMA54_INTERACT_1"/>
    <property type="match status" value="1"/>
</dbReference>
<keyword evidence="6" id="KW-0597">Phosphoprotein</keyword>
<evidence type="ECO:0000313" key="9">
    <source>
        <dbReference type="EMBL" id="RAO76215.1"/>
    </source>
</evidence>
<dbReference type="InterPro" id="IPR011006">
    <property type="entry name" value="CheY-like_superfamily"/>
</dbReference>
<evidence type="ECO:0000256" key="2">
    <source>
        <dbReference type="ARBA" id="ARBA00022840"/>
    </source>
</evidence>
<evidence type="ECO:0000256" key="6">
    <source>
        <dbReference type="PROSITE-ProRule" id="PRU00169"/>
    </source>
</evidence>
<evidence type="ECO:0000259" key="7">
    <source>
        <dbReference type="PROSITE" id="PS50045"/>
    </source>
</evidence>
<reference evidence="9 10" key="1">
    <citation type="journal article" date="2018" name="Genet. Mol. Biol.">
        <title>The genome sequence of Dyella jiangningensis FCAV SCS01 from a lignocellulose-decomposing microbial consortium metagenome reveals potential for biotechnological applications.</title>
        <authorList>
            <person name="Desiderato J.G."/>
            <person name="Alvarenga D.O."/>
            <person name="Constancio M.T.L."/>
            <person name="Alves L.M.C."/>
            <person name="Varani A.M."/>
        </authorList>
    </citation>
    <scope>NUCLEOTIDE SEQUENCE [LARGE SCALE GENOMIC DNA]</scope>
    <source>
        <strain evidence="9 10">FCAV SCS01</strain>
    </source>
</reference>
<dbReference type="SUPFAM" id="SSF46689">
    <property type="entry name" value="Homeodomain-like"/>
    <property type="match status" value="1"/>
</dbReference>
<dbReference type="InterPro" id="IPR025944">
    <property type="entry name" value="Sigma_54_int_dom_CS"/>
</dbReference>
<feature type="domain" description="Response regulatory" evidence="8">
    <location>
        <begin position="28"/>
        <end position="142"/>
    </location>
</feature>
<evidence type="ECO:0000256" key="5">
    <source>
        <dbReference type="ARBA" id="ARBA00023163"/>
    </source>
</evidence>
<dbReference type="GO" id="GO:0043565">
    <property type="term" value="F:sequence-specific DNA binding"/>
    <property type="evidence" value="ECO:0007669"/>
    <property type="project" value="InterPro"/>
</dbReference>
<dbReference type="SUPFAM" id="SSF52540">
    <property type="entry name" value="P-loop containing nucleoside triphosphate hydrolases"/>
    <property type="match status" value="1"/>
</dbReference>
<dbReference type="Gene3D" id="1.10.10.60">
    <property type="entry name" value="Homeodomain-like"/>
    <property type="match status" value="1"/>
</dbReference>
<sequence>MLRKVGPLHARLIQGCKEYSNMAQAAPSVLLVDDDHTFLSSARDYARLKGCEVHTASTVRDAMLTVEQCAPPDLMLLDLSLPDGSGLDLLDHLDARDCGEIVVLTGEPGVDTAVRAMRLRVDDYVVKPMRGGYFDTLLQRATRRAQSRLLSSPLASSQCGDLLGNSLIMRRMFKLIERVAPTDNTVLVHGESGAGKELVARAIHQYSDRRGRFVAINCGAVPPDLIGSQLFGHERGSFTGAIRDHAGYFEQAQGGTLLLDEFTEMPMSMQTYLLRVLETRDITRIGARTKHHVDVRVIAACNRDPAAAVRDGVLREDLYYRLADFPIEVPPLRSRGDDAHLLAGRFLRALNDEHGTNHGFSAASEEFISQYAWPGNVRELLHAVRRAYLMAEDGKIELAAYPDPAVLGARASRGDLRWSGQTLEELEREAIEAALARCGNDKTHAARLLGVSVKTVYNKLVRYKKQGPDA</sequence>
<dbReference type="Pfam" id="PF02954">
    <property type="entry name" value="HTH_8"/>
    <property type="match status" value="1"/>
</dbReference>
<name>A0A328P6K6_9GAMM</name>
<dbReference type="GO" id="GO:0006355">
    <property type="term" value="P:regulation of DNA-templated transcription"/>
    <property type="evidence" value="ECO:0007669"/>
    <property type="project" value="InterPro"/>
</dbReference>
<feature type="modified residue" description="4-aspartylphosphate" evidence="6">
    <location>
        <position position="78"/>
    </location>
</feature>
<keyword evidence="3" id="KW-0805">Transcription regulation</keyword>
<dbReference type="InterPro" id="IPR027417">
    <property type="entry name" value="P-loop_NTPase"/>
</dbReference>
<keyword evidence="5" id="KW-0804">Transcription</keyword>
<keyword evidence="4" id="KW-0238">DNA-binding</keyword>
<dbReference type="InterPro" id="IPR009057">
    <property type="entry name" value="Homeodomain-like_sf"/>
</dbReference>
<feature type="domain" description="Sigma-54 factor interaction" evidence="7">
    <location>
        <begin position="162"/>
        <end position="389"/>
    </location>
</feature>
<dbReference type="PROSITE" id="PS00688">
    <property type="entry name" value="SIGMA54_INTERACT_3"/>
    <property type="match status" value="1"/>
</dbReference>
<evidence type="ECO:0000256" key="3">
    <source>
        <dbReference type="ARBA" id="ARBA00023015"/>
    </source>
</evidence>
<dbReference type="InterPro" id="IPR025662">
    <property type="entry name" value="Sigma_54_int_dom_ATP-bd_1"/>
</dbReference>
<keyword evidence="2" id="KW-0067">ATP-binding</keyword>
<dbReference type="Gene3D" id="1.10.8.60">
    <property type="match status" value="1"/>
</dbReference>
<dbReference type="SUPFAM" id="SSF52172">
    <property type="entry name" value="CheY-like"/>
    <property type="match status" value="1"/>
</dbReference>
<dbReference type="InterPro" id="IPR002078">
    <property type="entry name" value="Sigma_54_int"/>
</dbReference>
<dbReference type="InterPro" id="IPR058031">
    <property type="entry name" value="AAA_lid_NorR"/>
</dbReference>
<dbReference type="CDD" id="cd00009">
    <property type="entry name" value="AAA"/>
    <property type="match status" value="1"/>
</dbReference>
<keyword evidence="1" id="KW-0547">Nucleotide-binding</keyword>
<dbReference type="PRINTS" id="PR01590">
    <property type="entry name" value="HTHFIS"/>
</dbReference>
<dbReference type="Gene3D" id="3.40.50.300">
    <property type="entry name" value="P-loop containing nucleotide triphosphate hydrolases"/>
    <property type="match status" value="1"/>
</dbReference>